<dbReference type="AlphaFoldDB" id="A0AAN6UKD3"/>
<keyword evidence="3" id="KW-0949">S-adenosyl-L-methionine</keyword>
<evidence type="ECO:0000256" key="2">
    <source>
        <dbReference type="ARBA" id="ARBA00022679"/>
    </source>
</evidence>
<dbReference type="GO" id="GO:0008168">
    <property type="term" value="F:methyltransferase activity"/>
    <property type="evidence" value="ECO:0007669"/>
    <property type="project" value="UniProtKB-KW"/>
</dbReference>
<dbReference type="Pfam" id="PF10017">
    <property type="entry name" value="Methyltransf_33"/>
    <property type="match status" value="1"/>
</dbReference>
<gene>
    <name evidence="6" type="ORF">BT67DRAFT_496404</name>
</gene>
<protein>
    <recommendedName>
        <fullName evidence="5">Histidine-specific methyltransferase SAM-dependent domain-containing protein</fullName>
    </recommendedName>
</protein>
<keyword evidence="1" id="KW-0489">Methyltransferase</keyword>
<evidence type="ECO:0000313" key="6">
    <source>
        <dbReference type="EMBL" id="KAK4134628.1"/>
    </source>
</evidence>
<keyword evidence="2" id="KW-0808">Transferase</keyword>
<dbReference type="GO" id="GO:0032259">
    <property type="term" value="P:methylation"/>
    <property type="evidence" value="ECO:0007669"/>
    <property type="project" value="UniProtKB-KW"/>
</dbReference>
<feature type="region of interest" description="Disordered" evidence="4">
    <location>
        <begin position="1"/>
        <end position="36"/>
    </location>
</feature>
<sequence>MASALTQGQFDLLNRAPSPASPSVTASNRVPRPLPSFHPLPALPDAGFLDIRSSESSHTSILDNLDSRTLDGLSQPPGRKLLPSLLIWDEKGQTLYDDILDTEDYYPFRIENKLIKREVNEIASTIAASGPDLLVELGAGNMSKTSQLLSSLDGYLNSPLTYYALDVDKAQLEKSLLQVTQRADLHWIKVCGLLGTYEDGAKWLARPEIAPYRRTLVWLGSSIANFEQDEASELLESFAKVPETGAPQNLAGCLLFVDGCQDAARIERAYDLAGGQSRRWMEYGIEAARRHLRGNGDDAEVDRLLADDNWRFEGQWHPERQRYESYLVPTRELVGTIRQQPIRLEKGERVAFFGSGKWTKDTMDKVGSRPGLKVHKSWHEAEFNYGTVQNLSSHLGSC</sequence>
<evidence type="ECO:0000256" key="3">
    <source>
        <dbReference type="ARBA" id="ARBA00022691"/>
    </source>
</evidence>
<feature type="compositionally biased region" description="Low complexity" evidence="4">
    <location>
        <begin position="16"/>
        <end position="27"/>
    </location>
</feature>
<dbReference type="InterPro" id="IPR051128">
    <property type="entry name" value="EgtD_Methyltrsf_superfamily"/>
</dbReference>
<proteinExistence type="predicted"/>
<feature type="domain" description="Histidine-specific methyltransferase SAM-dependent" evidence="5">
    <location>
        <begin position="68"/>
        <end position="386"/>
    </location>
</feature>
<comment type="caution">
    <text evidence="6">The sequence shown here is derived from an EMBL/GenBank/DDBJ whole genome shotgun (WGS) entry which is preliminary data.</text>
</comment>
<dbReference type="PANTHER" id="PTHR43397:SF2">
    <property type="entry name" value="HISTIDINE-SPECIFIC METHYLTRANSFERASE SAM-DEPENDENT DOMAIN-CONTAINING PROTEIN"/>
    <property type="match status" value="1"/>
</dbReference>
<evidence type="ECO:0000259" key="5">
    <source>
        <dbReference type="Pfam" id="PF10017"/>
    </source>
</evidence>
<name>A0AAN6UKD3_9PEZI</name>
<dbReference type="Proteomes" id="UP001304895">
    <property type="component" value="Unassembled WGS sequence"/>
</dbReference>
<dbReference type="NCBIfam" id="TIGR03439">
    <property type="entry name" value="methyl_EasF"/>
    <property type="match status" value="1"/>
</dbReference>
<keyword evidence="7" id="KW-1185">Reference proteome</keyword>
<reference evidence="6" key="1">
    <citation type="journal article" date="2023" name="Mol. Phylogenet. Evol.">
        <title>Genome-scale phylogeny and comparative genomics of the fungal order Sordariales.</title>
        <authorList>
            <person name="Hensen N."/>
            <person name="Bonometti L."/>
            <person name="Westerberg I."/>
            <person name="Brannstrom I.O."/>
            <person name="Guillou S."/>
            <person name="Cros-Aarteil S."/>
            <person name="Calhoun S."/>
            <person name="Haridas S."/>
            <person name="Kuo A."/>
            <person name="Mondo S."/>
            <person name="Pangilinan J."/>
            <person name="Riley R."/>
            <person name="LaButti K."/>
            <person name="Andreopoulos B."/>
            <person name="Lipzen A."/>
            <person name="Chen C."/>
            <person name="Yan M."/>
            <person name="Daum C."/>
            <person name="Ng V."/>
            <person name="Clum A."/>
            <person name="Steindorff A."/>
            <person name="Ohm R.A."/>
            <person name="Martin F."/>
            <person name="Silar P."/>
            <person name="Natvig D.O."/>
            <person name="Lalanne C."/>
            <person name="Gautier V."/>
            <person name="Ament-Velasquez S.L."/>
            <person name="Kruys A."/>
            <person name="Hutchinson M.I."/>
            <person name="Powell A.J."/>
            <person name="Barry K."/>
            <person name="Miller A.N."/>
            <person name="Grigoriev I.V."/>
            <person name="Debuchy R."/>
            <person name="Gladieux P."/>
            <person name="Hiltunen Thoren M."/>
            <person name="Johannesson H."/>
        </authorList>
    </citation>
    <scope>NUCLEOTIDE SEQUENCE</scope>
    <source>
        <strain evidence="6">CBS 123565</strain>
    </source>
</reference>
<dbReference type="InterPro" id="IPR017805">
    <property type="entry name" value="SAM_MeTrfase_EasF-type_put"/>
</dbReference>
<dbReference type="Gene3D" id="3.40.50.150">
    <property type="entry name" value="Vaccinia Virus protein VP39"/>
    <property type="match status" value="1"/>
</dbReference>
<reference evidence="6" key="2">
    <citation type="submission" date="2023-05" db="EMBL/GenBank/DDBJ databases">
        <authorList>
            <consortium name="Lawrence Berkeley National Laboratory"/>
            <person name="Steindorff A."/>
            <person name="Hensen N."/>
            <person name="Bonometti L."/>
            <person name="Westerberg I."/>
            <person name="Brannstrom I.O."/>
            <person name="Guillou S."/>
            <person name="Cros-Aarteil S."/>
            <person name="Calhoun S."/>
            <person name="Haridas S."/>
            <person name="Kuo A."/>
            <person name="Mondo S."/>
            <person name="Pangilinan J."/>
            <person name="Riley R."/>
            <person name="Labutti K."/>
            <person name="Andreopoulos B."/>
            <person name="Lipzen A."/>
            <person name="Chen C."/>
            <person name="Yanf M."/>
            <person name="Daum C."/>
            <person name="Ng V."/>
            <person name="Clum A."/>
            <person name="Ohm R."/>
            <person name="Martin F."/>
            <person name="Silar P."/>
            <person name="Natvig D."/>
            <person name="Lalanne C."/>
            <person name="Gautier V."/>
            <person name="Ament-Velasquez S.L."/>
            <person name="Kruys A."/>
            <person name="Hutchinson M.I."/>
            <person name="Powell A.J."/>
            <person name="Barry K."/>
            <person name="Miller A.N."/>
            <person name="Grigoriev I.V."/>
            <person name="Debuchy R."/>
            <person name="Gladieux P."/>
            <person name="Thoren M.H."/>
            <person name="Johannesson H."/>
        </authorList>
    </citation>
    <scope>NUCLEOTIDE SEQUENCE</scope>
    <source>
        <strain evidence="6">CBS 123565</strain>
    </source>
</reference>
<evidence type="ECO:0000313" key="7">
    <source>
        <dbReference type="Proteomes" id="UP001304895"/>
    </source>
</evidence>
<accession>A0AAN6UKD3</accession>
<organism evidence="6 7">
    <name type="scientific">Trichocladium antarcticum</name>
    <dbReference type="NCBI Taxonomy" id="1450529"/>
    <lineage>
        <taxon>Eukaryota</taxon>
        <taxon>Fungi</taxon>
        <taxon>Dikarya</taxon>
        <taxon>Ascomycota</taxon>
        <taxon>Pezizomycotina</taxon>
        <taxon>Sordariomycetes</taxon>
        <taxon>Sordariomycetidae</taxon>
        <taxon>Sordariales</taxon>
        <taxon>Chaetomiaceae</taxon>
        <taxon>Trichocladium</taxon>
    </lineage>
</organism>
<evidence type="ECO:0000256" key="1">
    <source>
        <dbReference type="ARBA" id="ARBA00022603"/>
    </source>
</evidence>
<dbReference type="EMBL" id="MU853408">
    <property type="protein sequence ID" value="KAK4134628.1"/>
    <property type="molecule type" value="Genomic_DNA"/>
</dbReference>
<dbReference type="PANTHER" id="PTHR43397">
    <property type="entry name" value="ERGOTHIONEINE BIOSYNTHESIS PROTEIN 1"/>
    <property type="match status" value="1"/>
</dbReference>
<dbReference type="InterPro" id="IPR029063">
    <property type="entry name" value="SAM-dependent_MTases_sf"/>
</dbReference>
<dbReference type="InterPro" id="IPR019257">
    <property type="entry name" value="MeTrfase_dom"/>
</dbReference>
<evidence type="ECO:0000256" key="4">
    <source>
        <dbReference type="SAM" id="MobiDB-lite"/>
    </source>
</evidence>